<feature type="compositionally biased region" description="Basic and acidic residues" evidence="1">
    <location>
        <begin position="194"/>
        <end position="211"/>
    </location>
</feature>
<sequence length="218" mass="24302">MRTSEKFTTIAAALIKAKSGFVAAKKSGKNNHLGNTYANLGDILDAISPALEKNKIIVIQSMMDTSTEKVMHLETMFLHESGEFMAFQYNMPISKTVEQAYGSTTSYARRYALAAALGIKQADDDAEITKMTPKDFKKRIDACEDLESLREIYKLAKQTLTPAEWKMTEDDITKRQAELKVTPANGFNPGKPQEVAKREPEKVESKPKPEAQDISSFN</sequence>
<dbReference type="InterPro" id="IPR007499">
    <property type="entry name" value="ERF_bacteria_virus"/>
</dbReference>
<dbReference type="RefSeq" id="YP_009197876.1">
    <property type="nucleotide sequence ID" value="NC_028786.1"/>
</dbReference>
<gene>
    <name evidence="2" type="ORF">PK_069</name>
</gene>
<dbReference type="OrthoDB" id="8735at10239"/>
<evidence type="ECO:0008006" key="4">
    <source>
        <dbReference type="Google" id="ProtNLM"/>
    </source>
</evidence>
<name>A0A0C5AFT4_9CAUD</name>
<dbReference type="EMBL" id="KP658157">
    <property type="protein sequence ID" value="AJK28209.1"/>
    <property type="molecule type" value="Genomic_DNA"/>
</dbReference>
<organism evidence="2 3">
    <name type="scientific">Klebsiella phage 1513</name>
    <dbReference type="NCBI Taxonomy" id="1610829"/>
    <lineage>
        <taxon>Viruses</taxon>
        <taxon>Duplodnaviria</taxon>
        <taxon>Heunggongvirae</taxon>
        <taxon>Uroviricota</taxon>
        <taxon>Caudoviricetes</taxon>
        <taxon>Drexlerviridae</taxon>
        <taxon>Webervirus</taxon>
        <taxon>Webervirus wv1513</taxon>
    </lineage>
</organism>
<evidence type="ECO:0000313" key="2">
    <source>
        <dbReference type="EMBL" id="AJK28209.1"/>
    </source>
</evidence>
<reference evidence="2 3" key="1">
    <citation type="submission" date="2015-01" db="EMBL/GenBank/DDBJ databases">
        <title>Evaluation of the efficacy of a bacteriophage in the treatment of pneumonia induced by multidrug resistance Klebsiella pneumoniae in mice.</title>
        <authorList>
            <person name="Cao F."/>
            <person name="Wang X."/>
            <person name="Li Z."/>
            <person name="Wang L."/>
            <person name="Xu Y."/>
        </authorList>
    </citation>
    <scope>NUCLEOTIDE SEQUENCE [LARGE SCALE GENOMIC DNA]</scope>
</reference>
<evidence type="ECO:0000256" key="1">
    <source>
        <dbReference type="SAM" id="MobiDB-lite"/>
    </source>
</evidence>
<dbReference type="Proteomes" id="UP000032127">
    <property type="component" value="Segment"/>
</dbReference>
<evidence type="ECO:0000313" key="3">
    <source>
        <dbReference type="Proteomes" id="UP000032127"/>
    </source>
</evidence>
<feature type="region of interest" description="Disordered" evidence="1">
    <location>
        <begin position="176"/>
        <end position="218"/>
    </location>
</feature>
<protein>
    <recommendedName>
        <fullName evidence="4">Recombination protein</fullName>
    </recommendedName>
</protein>
<dbReference type="KEGG" id="vg:26625015"/>
<dbReference type="GeneID" id="26625015"/>
<keyword evidence="3" id="KW-1185">Reference proteome</keyword>
<accession>A0A0C5AFT4</accession>
<dbReference type="Pfam" id="PF04404">
    <property type="entry name" value="ERF"/>
    <property type="match status" value="1"/>
</dbReference>
<proteinExistence type="predicted"/>